<keyword evidence="2" id="KW-1133">Transmembrane helix</keyword>
<reference evidence="4" key="1">
    <citation type="submission" date="2022-11" db="EMBL/GenBank/DDBJ databases">
        <authorList>
            <person name="Morgan W.R."/>
            <person name="Tartar A."/>
        </authorList>
    </citation>
    <scope>NUCLEOTIDE SEQUENCE</scope>
    <source>
        <strain evidence="4">ARSEF 373</strain>
    </source>
</reference>
<comment type="caution">
    <text evidence="4">The sequence shown here is derived from an EMBL/GenBank/DDBJ whole genome shotgun (WGS) entry which is preliminary data.</text>
</comment>
<dbReference type="Gene3D" id="3.40.50.360">
    <property type="match status" value="1"/>
</dbReference>
<protein>
    <recommendedName>
        <fullName evidence="3">Cytochrome b5 heme-binding domain-containing protein</fullName>
    </recommendedName>
</protein>
<keyword evidence="2" id="KW-0812">Transmembrane</keyword>
<dbReference type="InterPro" id="IPR029039">
    <property type="entry name" value="Flavoprotein-like_sf"/>
</dbReference>
<dbReference type="Gene3D" id="3.10.120.10">
    <property type="entry name" value="Cytochrome b5-like heme/steroid binding domain"/>
    <property type="match status" value="1"/>
</dbReference>
<dbReference type="EMBL" id="DAKRPA010000249">
    <property type="protein sequence ID" value="DAZ94463.1"/>
    <property type="molecule type" value="Genomic_DNA"/>
</dbReference>
<keyword evidence="2" id="KW-0472">Membrane</keyword>
<dbReference type="PANTHER" id="PTHR10281">
    <property type="entry name" value="MEMBRANE-ASSOCIATED PROGESTERONE RECEPTOR COMPONENT-RELATED"/>
    <property type="match status" value="1"/>
</dbReference>
<dbReference type="Proteomes" id="UP001146120">
    <property type="component" value="Unassembled WGS sequence"/>
</dbReference>
<organism evidence="4 5">
    <name type="scientific">Lagenidium giganteum</name>
    <dbReference type="NCBI Taxonomy" id="4803"/>
    <lineage>
        <taxon>Eukaryota</taxon>
        <taxon>Sar</taxon>
        <taxon>Stramenopiles</taxon>
        <taxon>Oomycota</taxon>
        <taxon>Peronosporomycetes</taxon>
        <taxon>Pythiales</taxon>
        <taxon>Pythiaceae</taxon>
    </lineage>
</organism>
<dbReference type="GO" id="GO:0016020">
    <property type="term" value="C:membrane"/>
    <property type="evidence" value="ECO:0007669"/>
    <property type="project" value="TreeGrafter"/>
</dbReference>
<dbReference type="PANTHER" id="PTHR10281:SF76">
    <property type="entry name" value="CALCUTTA CUP-RELATED"/>
    <property type="match status" value="1"/>
</dbReference>
<feature type="transmembrane region" description="Helical" evidence="2">
    <location>
        <begin position="405"/>
        <end position="424"/>
    </location>
</feature>
<gene>
    <name evidence="4" type="ORF">N0F65_003499</name>
</gene>
<sequence length="563" mass="61019">MGHSISIWILRTFNMYANKKYISEPLNTACSFSPQRQRAHERMNALGSICSERTPLVDGSAPRTRPGRADVHRRVESTRVDLRRIGALGLVVFCFATTIGLVHVVTLTTQVLNIVQQDRTHASTTSSLFPVAENTHVRAAPAVSSAPDSDLNPSLTANVLVVYTSETPHLTKLASSVADGAASVHGIDPSQVRLRTVANATFADDVQWADAILLGSHVVNANVDPQMLAFISSWDFRVDMSNKVGAAFVTSGGLSAGEELTMVNLLHSMLIFRMVVVGGERWTSAFGASAIVGESPFQPLGNAGVQDFPQVCYPTDPADIHTMFKAKAFGLGERATTVFGRAVERPERDGRARNATRERGLPPTEKVRDTVVANETGDATNEPRVLAVAAVDLDERLDRPSRAKWIWITIALIGVIVSLAWPLIEDKLIVKGAGCPWPFSMFHTPSPKAASTGATAIPADSDLPPYTLEQLRAHDGSDPDKPILLAIGGKVLDVTKGKKFYGPGATYHQFAGRACTRALTLSSLDLEDINDDTSDFDDSQKQELEETKAFYYEKYPIVGVLKD</sequence>
<dbReference type="InterPro" id="IPR036400">
    <property type="entry name" value="Cyt_B5-like_heme/steroid_sf"/>
</dbReference>
<name>A0AAV2YMA8_9STRA</name>
<dbReference type="GO" id="GO:0012505">
    <property type="term" value="C:endomembrane system"/>
    <property type="evidence" value="ECO:0007669"/>
    <property type="project" value="TreeGrafter"/>
</dbReference>
<dbReference type="Pfam" id="PF03358">
    <property type="entry name" value="FMN_red"/>
    <property type="match status" value="1"/>
</dbReference>
<evidence type="ECO:0000313" key="5">
    <source>
        <dbReference type="Proteomes" id="UP001146120"/>
    </source>
</evidence>
<dbReference type="InterPro" id="IPR050577">
    <property type="entry name" value="MAPR/NEUFC/NENF-like"/>
</dbReference>
<keyword evidence="5" id="KW-1185">Reference proteome</keyword>
<dbReference type="SUPFAM" id="SSF55856">
    <property type="entry name" value="Cytochrome b5-like heme/steroid binding domain"/>
    <property type="match status" value="1"/>
</dbReference>
<accession>A0AAV2YMA8</accession>
<feature type="transmembrane region" description="Helical" evidence="2">
    <location>
        <begin position="85"/>
        <end position="105"/>
    </location>
</feature>
<evidence type="ECO:0000313" key="4">
    <source>
        <dbReference type="EMBL" id="DAZ94463.1"/>
    </source>
</evidence>
<evidence type="ECO:0000256" key="2">
    <source>
        <dbReference type="SAM" id="Phobius"/>
    </source>
</evidence>
<dbReference type="AlphaFoldDB" id="A0AAV2YMA8"/>
<evidence type="ECO:0000256" key="1">
    <source>
        <dbReference type="ARBA" id="ARBA00038357"/>
    </source>
</evidence>
<dbReference type="InterPro" id="IPR005025">
    <property type="entry name" value="FMN_Rdtase-like_dom"/>
</dbReference>
<dbReference type="SUPFAM" id="SSF52218">
    <property type="entry name" value="Flavoproteins"/>
    <property type="match status" value="1"/>
</dbReference>
<proteinExistence type="inferred from homology"/>
<dbReference type="GO" id="GO:0016491">
    <property type="term" value="F:oxidoreductase activity"/>
    <property type="evidence" value="ECO:0007669"/>
    <property type="project" value="InterPro"/>
</dbReference>
<dbReference type="InterPro" id="IPR001199">
    <property type="entry name" value="Cyt_B5-like_heme/steroid-bd"/>
</dbReference>
<dbReference type="SMART" id="SM01117">
    <property type="entry name" value="Cyt-b5"/>
    <property type="match status" value="1"/>
</dbReference>
<feature type="domain" description="Cytochrome b5 heme-binding" evidence="3">
    <location>
        <begin position="466"/>
        <end position="562"/>
    </location>
</feature>
<reference evidence="4" key="2">
    <citation type="journal article" date="2023" name="Microbiol Resour">
        <title>Decontamination and Annotation of the Draft Genome Sequence of the Oomycete Lagenidium giganteum ARSEF 373.</title>
        <authorList>
            <person name="Morgan W.R."/>
            <person name="Tartar A."/>
        </authorList>
    </citation>
    <scope>NUCLEOTIDE SEQUENCE</scope>
    <source>
        <strain evidence="4">ARSEF 373</strain>
    </source>
</reference>
<dbReference type="Pfam" id="PF00173">
    <property type="entry name" value="Cyt-b5"/>
    <property type="match status" value="1"/>
</dbReference>
<comment type="similarity">
    <text evidence="1">Belongs to the cytochrome b5 family. MAPR subfamily.</text>
</comment>
<evidence type="ECO:0000259" key="3">
    <source>
        <dbReference type="SMART" id="SM01117"/>
    </source>
</evidence>